<protein>
    <submittedName>
        <fullName evidence="2">Uncharacterized protein</fullName>
    </submittedName>
</protein>
<gene>
    <name evidence="2" type="ORF">PRLR5076_17860</name>
</gene>
<dbReference type="EMBL" id="BPUB01000002">
    <property type="protein sequence ID" value="GJG58935.1"/>
    <property type="molecule type" value="Genomic_DNA"/>
</dbReference>
<evidence type="ECO:0000256" key="1">
    <source>
        <dbReference type="SAM" id="Phobius"/>
    </source>
</evidence>
<accession>A0A9R1CYC7</accession>
<name>A0A9R1CYC7_9BACT</name>
<evidence type="ECO:0000313" key="2">
    <source>
        <dbReference type="EMBL" id="GJG58935.1"/>
    </source>
</evidence>
<feature type="transmembrane region" description="Helical" evidence="1">
    <location>
        <begin position="188"/>
        <end position="210"/>
    </location>
</feature>
<keyword evidence="3" id="KW-1185">Reference proteome</keyword>
<dbReference type="Proteomes" id="UP000825483">
    <property type="component" value="Unassembled WGS sequence"/>
</dbReference>
<feature type="transmembrane region" description="Helical" evidence="1">
    <location>
        <begin position="28"/>
        <end position="53"/>
    </location>
</feature>
<feature type="transmembrane region" description="Helical" evidence="1">
    <location>
        <begin position="59"/>
        <end position="77"/>
    </location>
</feature>
<keyword evidence="1" id="KW-1133">Transmembrane helix</keyword>
<feature type="transmembrane region" description="Helical" evidence="1">
    <location>
        <begin position="98"/>
        <end position="117"/>
    </location>
</feature>
<evidence type="ECO:0000313" key="3">
    <source>
        <dbReference type="Proteomes" id="UP000825483"/>
    </source>
</evidence>
<feature type="transmembrane region" description="Helical" evidence="1">
    <location>
        <begin position="137"/>
        <end position="167"/>
    </location>
</feature>
<sequence length="247" mass="27716">MDQIYKYRSFSASLASGYKLFRANIRTILIGSWIEALVFGVILGLTLVAFYFHYLPAEIAAIAALVVASIFWNGRLFQLIDGGKPKEKLWRATKAMMWAIPFFVVPLICIPCINVAMETMLEEQPRPVKALLTGFKHWGYLFSTLLMSCIIMVALSLVLCIPLYICVYGIICDHLGVSGGDPSGLPALFPLILFFVGALTGFFFLFAQLWQTYALAYAHGAILTRDNIQQQRKRENTNNEIKATKNE</sequence>
<organism evidence="2 3">
    <name type="scientific">Prevotella lacticifex</name>
    <dbReference type="NCBI Taxonomy" id="2854755"/>
    <lineage>
        <taxon>Bacteria</taxon>
        <taxon>Pseudomonadati</taxon>
        <taxon>Bacteroidota</taxon>
        <taxon>Bacteroidia</taxon>
        <taxon>Bacteroidales</taxon>
        <taxon>Prevotellaceae</taxon>
        <taxon>Prevotella</taxon>
    </lineage>
</organism>
<reference evidence="2" key="1">
    <citation type="journal article" date="2022" name="Int. J. Syst. Evol. Microbiol.">
        <title>Prevotella lacticifex sp. nov., isolated from the rumen of cows.</title>
        <authorList>
            <person name="Shinkai T."/>
            <person name="Ikeyama N."/>
            <person name="Kumagai M."/>
            <person name="Ohmori H."/>
            <person name="Sakamoto M."/>
            <person name="Ohkuma M."/>
            <person name="Mitsumori M."/>
        </authorList>
    </citation>
    <scope>NUCLEOTIDE SEQUENCE</scope>
    <source>
        <strain evidence="2">R5076</strain>
    </source>
</reference>
<keyword evidence="1" id="KW-0472">Membrane</keyword>
<dbReference type="RefSeq" id="WP_223929013.1">
    <property type="nucleotide sequence ID" value="NZ_BPTU01000001.1"/>
</dbReference>
<dbReference type="GeneID" id="72467021"/>
<comment type="caution">
    <text evidence="2">The sequence shown here is derived from an EMBL/GenBank/DDBJ whole genome shotgun (WGS) entry which is preliminary data.</text>
</comment>
<dbReference type="AlphaFoldDB" id="A0A9R1CYC7"/>
<keyword evidence="1" id="KW-0812">Transmembrane</keyword>
<proteinExistence type="predicted"/>